<accession>A0A749UPS8</accession>
<dbReference type="EMBL" id="DAAVSE010000014">
    <property type="protein sequence ID" value="HAF5961419.1"/>
    <property type="molecule type" value="Genomic_DNA"/>
</dbReference>
<protein>
    <submittedName>
        <fullName evidence="1">Uncharacterized protein</fullName>
    </submittedName>
</protein>
<sequence>MANAIERLLAFLLIVVLQRIRFFAVRKILVSIFDRFCNGGALREICDLAGGFTGGNLRSSTTKKIAKT</sequence>
<evidence type="ECO:0000313" key="1">
    <source>
        <dbReference type="EMBL" id="HAF5961419.1"/>
    </source>
</evidence>
<name>A0A749UPS8_SALER</name>
<reference evidence="1" key="1">
    <citation type="journal article" date="2018" name="Genome Biol.">
        <title>SKESA: strategic k-mer extension for scrupulous assemblies.</title>
        <authorList>
            <person name="Souvorov A."/>
            <person name="Agarwala R."/>
            <person name="Lipman D.J."/>
        </authorList>
    </citation>
    <scope>NUCLEOTIDE SEQUENCE</scope>
    <source>
        <strain evidence="1">MA.CK_07/00002242</strain>
    </source>
</reference>
<comment type="caution">
    <text evidence="1">The sequence shown here is derived from an EMBL/GenBank/DDBJ whole genome shotgun (WGS) entry which is preliminary data.</text>
</comment>
<dbReference type="AlphaFoldDB" id="A0A749UPS8"/>
<gene>
    <name evidence="1" type="ORF">G8N63_004447</name>
</gene>
<reference evidence="1" key="2">
    <citation type="submission" date="2020-02" db="EMBL/GenBank/DDBJ databases">
        <authorList>
            <consortium name="NCBI Pathogen Detection Project"/>
        </authorList>
    </citation>
    <scope>NUCLEOTIDE SEQUENCE</scope>
    <source>
        <strain evidence="1">MA.CK_07/00002242</strain>
    </source>
</reference>
<proteinExistence type="predicted"/>
<organism evidence="1">
    <name type="scientific">Salmonella enterica</name>
    <name type="common">Salmonella choleraesuis</name>
    <dbReference type="NCBI Taxonomy" id="28901"/>
    <lineage>
        <taxon>Bacteria</taxon>
        <taxon>Pseudomonadati</taxon>
        <taxon>Pseudomonadota</taxon>
        <taxon>Gammaproteobacteria</taxon>
        <taxon>Enterobacterales</taxon>
        <taxon>Enterobacteriaceae</taxon>
        <taxon>Salmonella</taxon>
    </lineage>
</organism>